<sequence length="97" mass="10755">MLGDGLAPEACGDHGLERRLDSRIGRQTVRVGRRALPDRRGRAGAAVCAGLRYRCAVARFYNLGCGSRSQFHPGLPLRPGWRGLRLLQYLLLRSPEL</sequence>
<dbReference type="Proteomes" id="UP001589575">
    <property type="component" value="Unassembled WGS sequence"/>
</dbReference>
<evidence type="ECO:0000313" key="1">
    <source>
        <dbReference type="EMBL" id="MFB9071491.1"/>
    </source>
</evidence>
<dbReference type="EMBL" id="JBHMFI010000001">
    <property type="protein sequence ID" value="MFB9071491.1"/>
    <property type="molecule type" value="Genomic_DNA"/>
</dbReference>
<gene>
    <name evidence="1" type="ORF">ACFFX0_09865</name>
</gene>
<name>A0ABV5FXS8_9MICC</name>
<keyword evidence="2" id="KW-1185">Reference proteome</keyword>
<proteinExistence type="predicted"/>
<accession>A0ABV5FXS8</accession>
<comment type="caution">
    <text evidence="1">The sequence shown here is derived from an EMBL/GenBank/DDBJ whole genome shotgun (WGS) entry which is preliminary data.</text>
</comment>
<evidence type="ECO:0000313" key="2">
    <source>
        <dbReference type="Proteomes" id="UP001589575"/>
    </source>
</evidence>
<protein>
    <submittedName>
        <fullName evidence="1">Uncharacterized protein</fullName>
    </submittedName>
</protein>
<reference evidence="1 2" key="1">
    <citation type="submission" date="2024-09" db="EMBL/GenBank/DDBJ databases">
        <authorList>
            <person name="Sun Q."/>
            <person name="Mori K."/>
        </authorList>
    </citation>
    <scope>NUCLEOTIDE SEQUENCE [LARGE SCALE GENOMIC DNA]</scope>
    <source>
        <strain evidence="1 2">CCM 7609</strain>
    </source>
</reference>
<organism evidence="1 2">
    <name type="scientific">Citricoccus parietis</name>
    <dbReference type="NCBI Taxonomy" id="592307"/>
    <lineage>
        <taxon>Bacteria</taxon>
        <taxon>Bacillati</taxon>
        <taxon>Actinomycetota</taxon>
        <taxon>Actinomycetes</taxon>
        <taxon>Micrococcales</taxon>
        <taxon>Micrococcaceae</taxon>
        <taxon>Citricoccus</taxon>
    </lineage>
</organism>